<reference evidence="2" key="1">
    <citation type="submission" date="2020-10" db="EMBL/GenBank/DDBJ databases">
        <authorList>
            <person name="Castelo-Branco R."/>
            <person name="Eusebio N."/>
            <person name="Adriana R."/>
            <person name="Vieira A."/>
            <person name="Brugerolle De Fraissinette N."/>
            <person name="Rezende De Castro R."/>
            <person name="Schneider M.P."/>
            <person name="Vasconcelos V."/>
            <person name="Leao P.N."/>
        </authorList>
    </citation>
    <scope>NUCLEOTIDE SEQUENCE</scope>
    <source>
        <strain evidence="2">LEGE 06105</strain>
    </source>
</reference>
<dbReference type="EMBL" id="JADEWL010000203">
    <property type="protein sequence ID" value="MBE9216779.1"/>
    <property type="molecule type" value="Genomic_DNA"/>
</dbReference>
<dbReference type="InterPro" id="IPR020885">
    <property type="entry name" value="UPF0367"/>
</dbReference>
<evidence type="ECO:0000313" key="3">
    <source>
        <dbReference type="Proteomes" id="UP000620559"/>
    </source>
</evidence>
<name>A0A8J7JWE8_9CYAN</name>
<dbReference type="AlphaFoldDB" id="A0A8J7JWE8"/>
<sequence>MFTIDLALRNTAFPVSVQRKTSEDAEAAYQLVLSAIRSGSPEIVELECGGKVEKKIAIRTSEISGIQMTQRDGAAGGSGKPPGFFTLAQE</sequence>
<dbReference type="RefSeq" id="WP_193925557.1">
    <property type="nucleotide sequence ID" value="NZ_JADEWL010000203.1"/>
</dbReference>
<feature type="region of interest" description="Disordered" evidence="1">
    <location>
        <begin position="67"/>
        <end position="90"/>
    </location>
</feature>
<proteinExistence type="predicted"/>
<keyword evidence="3" id="KW-1185">Reference proteome</keyword>
<comment type="caution">
    <text evidence="2">The sequence shown here is derived from an EMBL/GenBank/DDBJ whole genome shotgun (WGS) entry which is preliminary data.</text>
</comment>
<accession>A0A8J7JWE8</accession>
<evidence type="ECO:0000256" key="1">
    <source>
        <dbReference type="SAM" id="MobiDB-lite"/>
    </source>
</evidence>
<protein>
    <submittedName>
        <fullName evidence="2">Uncharacterized protein</fullName>
    </submittedName>
</protein>
<evidence type="ECO:0000313" key="2">
    <source>
        <dbReference type="EMBL" id="MBE9216779.1"/>
    </source>
</evidence>
<organism evidence="2 3">
    <name type="scientific">Plectonema cf. radiosum LEGE 06105</name>
    <dbReference type="NCBI Taxonomy" id="945769"/>
    <lineage>
        <taxon>Bacteria</taxon>
        <taxon>Bacillati</taxon>
        <taxon>Cyanobacteriota</taxon>
        <taxon>Cyanophyceae</taxon>
        <taxon>Oscillatoriophycideae</taxon>
        <taxon>Oscillatoriales</taxon>
        <taxon>Microcoleaceae</taxon>
        <taxon>Plectonema</taxon>
    </lineage>
</organism>
<dbReference type="Proteomes" id="UP000620559">
    <property type="component" value="Unassembled WGS sequence"/>
</dbReference>
<dbReference type="NCBIfam" id="NF010236">
    <property type="entry name" value="PRK13683.1"/>
    <property type="match status" value="1"/>
</dbReference>
<gene>
    <name evidence="2" type="ORF">IQ247_29700</name>
</gene>
<dbReference type="Pfam" id="PF26132">
    <property type="entry name" value="UPF0367"/>
    <property type="match status" value="1"/>
</dbReference>